<dbReference type="EMBL" id="JABBXH010000003">
    <property type="protein sequence ID" value="NMP31984.1"/>
    <property type="molecule type" value="Genomic_DNA"/>
</dbReference>
<dbReference type="Proteomes" id="UP000568664">
    <property type="component" value="Unassembled WGS sequence"/>
</dbReference>
<dbReference type="AlphaFoldDB" id="A0A7Y0Q6G1"/>
<organism evidence="7 8">
    <name type="scientific">Thalassotalea algicola</name>
    <dbReference type="NCBI Taxonomy" id="2716224"/>
    <lineage>
        <taxon>Bacteria</taxon>
        <taxon>Pseudomonadati</taxon>
        <taxon>Pseudomonadota</taxon>
        <taxon>Gammaproteobacteria</taxon>
        <taxon>Alteromonadales</taxon>
        <taxon>Colwelliaceae</taxon>
        <taxon>Thalassotalea</taxon>
    </lineage>
</organism>
<evidence type="ECO:0000256" key="2">
    <source>
        <dbReference type="ARBA" id="ARBA00022692"/>
    </source>
</evidence>
<comment type="caution">
    <text evidence="7">The sequence shown here is derived from an EMBL/GenBank/DDBJ whole genome shotgun (WGS) entry which is preliminary data.</text>
</comment>
<feature type="transmembrane region" description="Helical" evidence="5">
    <location>
        <begin position="44"/>
        <end position="67"/>
    </location>
</feature>
<keyword evidence="2 5" id="KW-0812">Transmembrane</keyword>
<protein>
    <submittedName>
        <fullName evidence="7">TonB family protein</fullName>
    </submittedName>
</protein>
<evidence type="ECO:0000256" key="1">
    <source>
        <dbReference type="ARBA" id="ARBA00004167"/>
    </source>
</evidence>
<accession>A0A7Y0Q6G1</accession>
<dbReference type="Gene3D" id="3.30.2420.10">
    <property type="entry name" value="TonB"/>
    <property type="match status" value="1"/>
</dbReference>
<sequence length="234" mass="26027">MKNNEFEQELNELYRQRKELVKAPPIDVLKSEGKGVYVPRYLKFAVLSLFGGVASFGVLALITHFAAPKVQPPVIDGTATLLPVEIASPDLDEPITIKTSLPPIPKIVIRPIETRSMPNGTEKIHAAKDFQQANEDINSLVIPEVAKPNVQQLIPLLKVLPEYPKSVARKKASGVVRLSYEVNAKGEVINIKVEQAQGERLLRRAAQKALSQWRYPKNESSQGRLEVLFDFTVS</sequence>
<feature type="domain" description="TonB C-terminal" evidence="6">
    <location>
        <begin position="148"/>
        <end position="234"/>
    </location>
</feature>
<evidence type="ECO:0000313" key="8">
    <source>
        <dbReference type="Proteomes" id="UP000568664"/>
    </source>
</evidence>
<evidence type="ECO:0000313" key="7">
    <source>
        <dbReference type="EMBL" id="NMP31984.1"/>
    </source>
</evidence>
<dbReference type="SUPFAM" id="SSF74653">
    <property type="entry name" value="TolA/TonB C-terminal domain"/>
    <property type="match status" value="1"/>
</dbReference>
<dbReference type="RefSeq" id="WP_169075310.1">
    <property type="nucleotide sequence ID" value="NZ_JABBXH010000003.1"/>
</dbReference>
<proteinExistence type="predicted"/>
<comment type="subcellular location">
    <subcellularLocation>
        <location evidence="1">Membrane</location>
        <topology evidence="1">Single-pass membrane protein</topology>
    </subcellularLocation>
</comment>
<dbReference type="GO" id="GO:0016020">
    <property type="term" value="C:membrane"/>
    <property type="evidence" value="ECO:0007669"/>
    <property type="project" value="UniProtKB-SubCell"/>
</dbReference>
<dbReference type="InterPro" id="IPR037682">
    <property type="entry name" value="TonB_C"/>
</dbReference>
<dbReference type="InterPro" id="IPR006260">
    <property type="entry name" value="TonB/TolA_C"/>
</dbReference>
<reference evidence="7 8" key="1">
    <citation type="submission" date="2020-04" db="EMBL/GenBank/DDBJ databases">
        <title>Thalassotalea sp. M1531, isolated from the surface of marine red alga.</title>
        <authorList>
            <person name="Pang L."/>
            <person name="Lu D.-C."/>
        </authorList>
    </citation>
    <scope>NUCLEOTIDE SEQUENCE [LARGE SCALE GENOMIC DNA]</scope>
    <source>
        <strain evidence="7 8">M1531</strain>
    </source>
</reference>
<keyword evidence="3 5" id="KW-1133">Transmembrane helix</keyword>
<keyword evidence="8" id="KW-1185">Reference proteome</keyword>
<evidence type="ECO:0000256" key="5">
    <source>
        <dbReference type="SAM" id="Phobius"/>
    </source>
</evidence>
<dbReference type="PROSITE" id="PS52015">
    <property type="entry name" value="TONB_CTD"/>
    <property type="match status" value="1"/>
</dbReference>
<evidence type="ECO:0000256" key="4">
    <source>
        <dbReference type="ARBA" id="ARBA00023136"/>
    </source>
</evidence>
<dbReference type="Pfam" id="PF03544">
    <property type="entry name" value="TonB_C"/>
    <property type="match status" value="1"/>
</dbReference>
<evidence type="ECO:0000259" key="6">
    <source>
        <dbReference type="PROSITE" id="PS52015"/>
    </source>
</evidence>
<gene>
    <name evidence="7" type="ORF">HII17_10435</name>
</gene>
<dbReference type="NCBIfam" id="TIGR01352">
    <property type="entry name" value="tonB_Cterm"/>
    <property type="match status" value="1"/>
</dbReference>
<evidence type="ECO:0000256" key="3">
    <source>
        <dbReference type="ARBA" id="ARBA00022989"/>
    </source>
</evidence>
<keyword evidence="4 5" id="KW-0472">Membrane</keyword>
<dbReference type="GO" id="GO:0055085">
    <property type="term" value="P:transmembrane transport"/>
    <property type="evidence" value="ECO:0007669"/>
    <property type="project" value="InterPro"/>
</dbReference>
<name>A0A7Y0Q6G1_9GAMM</name>